<organism evidence="2">
    <name type="scientific">Caudovirales sp. ct0FJ5</name>
    <dbReference type="NCBI Taxonomy" id="2825755"/>
    <lineage>
        <taxon>Viruses</taxon>
        <taxon>Duplodnaviria</taxon>
        <taxon>Heunggongvirae</taxon>
        <taxon>Uroviricota</taxon>
        <taxon>Caudoviricetes</taxon>
    </lineage>
</organism>
<proteinExistence type="predicted"/>
<keyword evidence="1" id="KW-0812">Transmembrane</keyword>
<feature type="transmembrane region" description="Helical" evidence="1">
    <location>
        <begin position="30"/>
        <end position="48"/>
    </location>
</feature>
<keyword evidence="1" id="KW-0472">Membrane</keyword>
<dbReference type="EMBL" id="BK015281">
    <property type="protein sequence ID" value="DAD99352.1"/>
    <property type="molecule type" value="Genomic_DNA"/>
</dbReference>
<sequence>MGKRNSLSICFTAIAAVAECFITIFFLLPILLLATAFAALVTSFYCALLLPAGYALPVTTIVTISVFIGSALYGWYNTQ</sequence>
<evidence type="ECO:0000256" key="1">
    <source>
        <dbReference type="SAM" id="Phobius"/>
    </source>
</evidence>
<evidence type="ECO:0000313" key="2">
    <source>
        <dbReference type="EMBL" id="DAD99352.1"/>
    </source>
</evidence>
<protein>
    <submittedName>
        <fullName evidence="2">Uncharacterized protein</fullName>
    </submittedName>
</protein>
<name>A0A8S5NYS7_9CAUD</name>
<accession>A0A8S5NYS7</accession>
<keyword evidence="1" id="KW-1133">Transmembrane helix</keyword>
<reference evidence="2" key="1">
    <citation type="journal article" date="2021" name="Proc. Natl. Acad. Sci. U.S.A.">
        <title>A Catalog of Tens of Thousands of Viruses from Human Metagenomes Reveals Hidden Associations with Chronic Diseases.</title>
        <authorList>
            <person name="Tisza M.J."/>
            <person name="Buck C.B."/>
        </authorList>
    </citation>
    <scope>NUCLEOTIDE SEQUENCE</scope>
    <source>
        <strain evidence="2">Ct0FJ5</strain>
    </source>
</reference>
<feature type="transmembrane region" description="Helical" evidence="1">
    <location>
        <begin position="55"/>
        <end position="76"/>
    </location>
</feature>